<organism evidence="1 2">
    <name type="scientific">Carex littledalei</name>
    <dbReference type="NCBI Taxonomy" id="544730"/>
    <lineage>
        <taxon>Eukaryota</taxon>
        <taxon>Viridiplantae</taxon>
        <taxon>Streptophyta</taxon>
        <taxon>Embryophyta</taxon>
        <taxon>Tracheophyta</taxon>
        <taxon>Spermatophyta</taxon>
        <taxon>Magnoliopsida</taxon>
        <taxon>Liliopsida</taxon>
        <taxon>Poales</taxon>
        <taxon>Cyperaceae</taxon>
        <taxon>Cyperoideae</taxon>
        <taxon>Cariceae</taxon>
        <taxon>Carex</taxon>
        <taxon>Carex subgen. Euthyceras</taxon>
    </lineage>
</organism>
<dbReference type="Proteomes" id="UP000623129">
    <property type="component" value="Unassembled WGS sequence"/>
</dbReference>
<dbReference type="EMBL" id="SWLB01000007">
    <property type="protein sequence ID" value="KAF3336504.1"/>
    <property type="molecule type" value="Genomic_DNA"/>
</dbReference>
<dbReference type="PANTHER" id="PTHR33704:SF1">
    <property type="entry name" value="PROTEIN HEAT INTOLERANT 4-RELATED"/>
    <property type="match status" value="1"/>
</dbReference>
<dbReference type="InterPro" id="IPR039313">
    <property type="entry name" value="HIT4"/>
</dbReference>
<dbReference type="PANTHER" id="PTHR33704">
    <property type="entry name" value="PROTEIN HEAT INTOLERANT 4-RELATED"/>
    <property type="match status" value="1"/>
</dbReference>
<evidence type="ECO:0000313" key="2">
    <source>
        <dbReference type="Proteomes" id="UP000623129"/>
    </source>
</evidence>
<dbReference type="OrthoDB" id="694945at2759"/>
<sequence length="98" mass="11265">MAFDKAGTVTWGISGIERIKSFIHGILTGQAREARRKMIEDMNPEVKAAYEKMRFYKFYPVSTPDTPDINSCCKVPFINIYYGKAHQSELLPDPQIEY</sequence>
<keyword evidence="2" id="KW-1185">Reference proteome</keyword>
<gene>
    <name evidence="1" type="ORF">FCM35_KLT19090</name>
</gene>
<proteinExistence type="predicted"/>
<accession>A0A833R7B0</accession>
<name>A0A833R7B0_9POAL</name>
<dbReference type="GO" id="GO:1900034">
    <property type="term" value="P:regulation of cellular response to heat"/>
    <property type="evidence" value="ECO:0007669"/>
    <property type="project" value="InterPro"/>
</dbReference>
<comment type="caution">
    <text evidence="1">The sequence shown here is derived from an EMBL/GenBank/DDBJ whole genome shotgun (WGS) entry which is preliminary data.</text>
</comment>
<protein>
    <submittedName>
        <fullName evidence="1">Uncharacterized protein</fullName>
    </submittedName>
</protein>
<evidence type="ECO:0000313" key="1">
    <source>
        <dbReference type="EMBL" id="KAF3336504.1"/>
    </source>
</evidence>
<dbReference type="AlphaFoldDB" id="A0A833R7B0"/>
<reference evidence="1" key="1">
    <citation type="submission" date="2020-01" db="EMBL/GenBank/DDBJ databases">
        <title>Genome sequence of Kobresia littledalei, the first chromosome-level genome in the family Cyperaceae.</title>
        <authorList>
            <person name="Qu G."/>
        </authorList>
    </citation>
    <scope>NUCLEOTIDE SEQUENCE</scope>
    <source>
        <strain evidence="1">C.B.Clarke</strain>
        <tissue evidence="1">Leaf</tissue>
    </source>
</reference>